<dbReference type="SMART" id="SM00943">
    <property type="entry name" value="Prim-Pol"/>
    <property type="match status" value="1"/>
</dbReference>
<evidence type="ECO:0000313" key="4">
    <source>
        <dbReference type="Proteomes" id="UP000470404"/>
    </source>
</evidence>
<comment type="caution">
    <text evidence="3">The sequence shown here is derived from an EMBL/GenBank/DDBJ whole genome shotgun (WGS) entry which is preliminary data.</text>
</comment>
<feature type="region of interest" description="Disordered" evidence="1">
    <location>
        <begin position="133"/>
        <end position="155"/>
    </location>
</feature>
<protein>
    <submittedName>
        <fullName evidence="3">Bifunctional DNA primase/polymerase</fullName>
    </submittedName>
</protein>
<evidence type="ECO:0000313" key="3">
    <source>
        <dbReference type="EMBL" id="NEC61238.1"/>
    </source>
</evidence>
<gene>
    <name evidence="3" type="ORF">G3I59_37970</name>
</gene>
<dbReference type="CDD" id="cd04859">
    <property type="entry name" value="Prim_Pol"/>
    <property type="match status" value="1"/>
</dbReference>
<dbReference type="InterPro" id="IPR015330">
    <property type="entry name" value="DNA_primase/pol_bifunc_N"/>
</dbReference>
<name>A0ABX0C247_9PSEU</name>
<reference evidence="3 4" key="1">
    <citation type="submission" date="2020-01" db="EMBL/GenBank/DDBJ databases">
        <title>Insect and environment-associated Actinomycetes.</title>
        <authorList>
            <person name="Currrie C."/>
            <person name="Chevrette M."/>
            <person name="Carlson C."/>
            <person name="Stubbendieck R."/>
            <person name="Wendt-Pienkowski E."/>
        </authorList>
    </citation>
    <scope>NUCLEOTIDE SEQUENCE [LARGE SCALE GENOMIC DNA]</scope>
    <source>
        <strain evidence="3 4">SID8386</strain>
    </source>
</reference>
<accession>A0ABX0C247</accession>
<dbReference type="Pfam" id="PF09250">
    <property type="entry name" value="Prim-Pol"/>
    <property type="match status" value="1"/>
</dbReference>
<dbReference type="EMBL" id="JAAGNC010000189">
    <property type="protein sequence ID" value="NEC61238.1"/>
    <property type="molecule type" value="Genomic_DNA"/>
</dbReference>
<dbReference type="RefSeq" id="WP_095213569.1">
    <property type="nucleotide sequence ID" value="NZ_JAAGNC010000189.1"/>
</dbReference>
<sequence>MHPSRICLALPSRPDLPFPAVEGPHRLLAAALWCAARGWAVFPLKAGRKIPAVEGWQQWATWDPAAIIDWWRSHPADNVGIACGPSDLLVLDLDAPRTAGDRELLHGRDVLANLAYQAGQPDPAGTFTVSTPGDEESEHRYFRQPPGQSLRSSVGTSRRGLGCLVDTRGNGGLVVAPGSVLDRRGQLQAYTVLRDLPAAPLPQWLADRLTPPPPPPIAVGAVPPAADPRVAAYVKAAIAGESRRVREAVVGGRHEAVLAAARSLGQLAANDWISDAAITEQLVDAARRHLGVDDFDWAELTTTIRDGIAYGRRWRRQIRPR</sequence>
<dbReference type="SUPFAM" id="SSF56747">
    <property type="entry name" value="Prim-pol domain"/>
    <property type="match status" value="1"/>
</dbReference>
<organism evidence="3 4">
    <name type="scientific">Amycolatopsis rubida</name>
    <dbReference type="NCBI Taxonomy" id="112413"/>
    <lineage>
        <taxon>Bacteria</taxon>
        <taxon>Bacillati</taxon>
        <taxon>Actinomycetota</taxon>
        <taxon>Actinomycetes</taxon>
        <taxon>Pseudonocardiales</taxon>
        <taxon>Pseudonocardiaceae</taxon>
        <taxon>Amycolatopsis</taxon>
    </lineage>
</organism>
<proteinExistence type="predicted"/>
<feature type="domain" description="DNA primase/polymerase bifunctional N-terminal" evidence="2">
    <location>
        <begin position="31"/>
        <end position="205"/>
    </location>
</feature>
<evidence type="ECO:0000259" key="2">
    <source>
        <dbReference type="SMART" id="SM00943"/>
    </source>
</evidence>
<feature type="compositionally biased region" description="Polar residues" evidence="1">
    <location>
        <begin position="146"/>
        <end position="155"/>
    </location>
</feature>
<keyword evidence="4" id="KW-1185">Reference proteome</keyword>
<dbReference type="Proteomes" id="UP000470404">
    <property type="component" value="Unassembled WGS sequence"/>
</dbReference>
<dbReference type="Gene3D" id="3.30.720.160">
    <property type="entry name" value="Bifunctional DNA primase/polymerase, N-terminal"/>
    <property type="match status" value="1"/>
</dbReference>
<evidence type="ECO:0000256" key="1">
    <source>
        <dbReference type="SAM" id="MobiDB-lite"/>
    </source>
</evidence>